<keyword evidence="4" id="KW-0472">Membrane</keyword>
<evidence type="ECO:0000313" key="6">
    <source>
        <dbReference type="EMBL" id="SCM59489.1"/>
    </source>
</evidence>
<keyword evidence="7" id="KW-1185">Reference proteome</keyword>
<dbReference type="InterPro" id="IPR029044">
    <property type="entry name" value="Nucleotide-diphossugar_trans"/>
</dbReference>
<keyword evidence="2 6" id="KW-0328">Glycosyltransferase</keyword>
<dbReference type="RefSeq" id="WP_071137771.1">
    <property type="nucleotide sequence ID" value="NZ_JAQVII010000088.1"/>
</dbReference>
<name>A0A1G4GAB9_9BACT</name>
<dbReference type="Gene3D" id="3.90.550.10">
    <property type="entry name" value="Spore Coat Polysaccharide Biosynthesis Protein SpsA, Chain A"/>
    <property type="match status" value="1"/>
</dbReference>
<proteinExistence type="inferred from homology"/>
<organism evidence="6 7">
    <name type="scientific">Petrimonas mucosa</name>
    <dbReference type="NCBI Taxonomy" id="1642646"/>
    <lineage>
        <taxon>Bacteria</taxon>
        <taxon>Pseudomonadati</taxon>
        <taxon>Bacteroidota</taxon>
        <taxon>Bacteroidia</taxon>
        <taxon>Bacteroidales</taxon>
        <taxon>Dysgonomonadaceae</taxon>
        <taxon>Petrimonas</taxon>
    </lineage>
</organism>
<keyword evidence="4" id="KW-0812">Transmembrane</keyword>
<accession>A0A1G4GAB9</accession>
<feature type="domain" description="Glycosyltransferase 2-like" evidence="5">
    <location>
        <begin position="52"/>
        <end position="215"/>
    </location>
</feature>
<dbReference type="Proteomes" id="UP000178485">
    <property type="component" value="Chromosome i"/>
</dbReference>
<keyword evidence="3 6" id="KW-0808">Transferase</keyword>
<dbReference type="AlphaFoldDB" id="A0A1G4GAB9"/>
<reference evidence="6 7" key="1">
    <citation type="submission" date="2016-08" db="EMBL/GenBank/DDBJ databases">
        <authorList>
            <person name="Seilhamer J.J."/>
        </authorList>
    </citation>
    <scope>NUCLEOTIDE SEQUENCE [LARGE SCALE GENOMIC DNA]</scope>
    <source>
        <strain evidence="6">ING2-E5A</strain>
    </source>
</reference>
<keyword evidence="4" id="KW-1133">Transmembrane helix</keyword>
<feature type="transmembrane region" description="Helical" evidence="4">
    <location>
        <begin position="296"/>
        <end position="318"/>
    </location>
</feature>
<gene>
    <name evidence="6" type="ORF">ING2E5A_2693</name>
</gene>
<dbReference type="CDD" id="cd06439">
    <property type="entry name" value="CESA_like_1"/>
    <property type="match status" value="1"/>
</dbReference>
<sequence length="401" mass="46006">MALTSLFYFSLLLVFYTYIGYGILLWLLVQIRELFRPKRQSVVPGELPEVTLFIAAYNEEEMVEEKMANCLALDYPAERLRILWVTDGSTDLTNEKLKAYPGVEVHFQPERRGKTAAINRGMTFVKSPVVLFTDANTLINPAALKEMVKAFTDPKTGCVAGEKRIAVKEKDTASSGGEGAYWRYESLLKELDSRLYSTMGAAGELFAIRTHLFRELPVDTLLDDFVLSLQIAAEGYRIHYCKEAYAVESASLNMQEEEKRKVRIAAGGLQSVWRLRRLLNPFRHGWLTFQLLSHRVLRWTITPVALFLLLPMNLLLLLQRVEPAWFFQLTALLQVLFYLAAWLGSYLAHRAIKNKLLFIPYYFLFMNLNPFKGAVYLCRFNGNAAWEKAKRSSTNHPNHLK</sequence>
<evidence type="ECO:0000313" key="7">
    <source>
        <dbReference type="Proteomes" id="UP000178485"/>
    </source>
</evidence>
<feature type="transmembrane region" description="Helical" evidence="4">
    <location>
        <begin position="6"/>
        <end position="29"/>
    </location>
</feature>
<comment type="similarity">
    <text evidence="1">Belongs to the glycosyltransferase 2 family.</text>
</comment>
<evidence type="ECO:0000256" key="3">
    <source>
        <dbReference type="ARBA" id="ARBA00022679"/>
    </source>
</evidence>
<evidence type="ECO:0000256" key="2">
    <source>
        <dbReference type="ARBA" id="ARBA00022676"/>
    </source>
</evidence>
<dbReference type="PANTHER" id="PTHR43630">
    <property type="entry name" value="POLY-BETA-1,6-N-ACETYL-D-GLUCOSAMINE SYNTHASE"/>
    <property type="match status" value="1"/>
</dbReference>
<evidence type="ECO:0000256" key="4">
    <source>
        <dbReference type="SAM" id="Phobius"/>
    </source>
</evidence>
<dbReference type="Pfam" id="PF00535">
    <property type="entry name" value="Glycos_transf_2"/>
    <property type="match status" value="1"/>
</dbReference>
<dbReference type="STRING" id="1642646.ING2E5A_2693"/>
<dbReference type="PANTHER" id="PTHR43630:SF1">
    <property type="entry name" value="POLY-BETA-1,6-N-ACETYL-D-GLUCOSAMINE SYNTHASE"/>
    <property type="match status" value="1"/>
</dbReference>
<evidence type="ECO:0000256" key="1">
    <source>
        <dbReference type="ARBA" id="ARBA00006739"/>
    </source>
</evidence>
<protein>
    <submittedName>
        <fullName evidence="6">Beta-monoglucosyldiacylglycerol synthase</fullName>
        <ecNumber evidence="6">2.4.1.-</ecNumber>
    </submittedName>
</protein>
<dbReference type="GO" id="GO:0016757">
    <property type="term" value="F:glycosyltransferase activity"/>
    <property type="evidence" value="ECO:0007669"/>
    <property type="project" value="UniProtKB-KW"/>
</dbReference>
<dbReference type="KEGG" id="pmuc:ING2E5A_2693"/>
<evidence type="ECO:0000259" key="5">
    <source>
        <dbReference type="Pfam" id="PF00535"/>
    </source>
</evidence>
<dbReference type="InterPro" id="IPR001173">
    <property type="entry name" value="Glyco_trans_2-like"/>
</dbReference>
<feature type="transmembrane region" description="Helical" evidence="4">
    <location>
        <begin position="324"/>
        <end position="348"/>
    </location>
</feature>
<dbReference type="SUPFAM" id="SSF53448">
    <property type="entry name" value="Nucleotide-diphospho-sugar transferases"/>
    <property type="match status" value="1"/>
</dbReference>
<dbReference type="EC" id="2.4.1.-" evidence="6"/>
<dbReference type="EMBL" id="LT608328">
    <property type="protein sequence ID" value="SCM59489.1"/>
    <property type="molecule type" value="Genomic_DNA"/>
</dbReference>